<gene>
    <name evidence="1" type="ORF">HNR67_004304</name>
</gene>
<comment type="caution">
    <text evidence="1">The sequence shown here is derived from an EMBL/GenBank/DDBJ whole genome shotgun (WGS) entry which is preliminary data.</text>
</comment>
<name>A0A7W7FTH8_9PSEU</name>
<evidence type="ECO:0000313" key="2">
    <source>
        <dbReference type="Proteomes" id="UP000533598"/>
    </source>
</evidence>
<protein>
    <submittedName>
        <fullName evidence="1">Uncharacterized protein</fullName>
    </submittedName>
</protein>
<proteinExistence type="predicted"/>
<dbReference type="EMBL" id="JACHMH010000001">
    <property type="protein sequence ID" value="MBB4678186.1"/>
    <property type="molecule type" value="Genomic_DNA"/>
</dbReference>
<dbReference type="AlphaFoldDB" id="A0A7W7FTH8"/>
<organism evidence="1 2">
    <name type="scientific">Crossiella cryophila</name>
    <dbReference type="NCBI Taxonomy" id="43355"/>
    <lineage>
        <taxon>Bacteria</taxon>
        <taxon>Bacillati</taxon>
        <taxon>Actinomycetota</taxon>
        <taxon>Actinomycetes</taxon>
        <taxon>Pseudonocardiales</taxon>
        <taxon>Pseudonocardiaceae</taxon>
        <taxon>Crossiella</taxon>
    </lineage>
</organism>
<reference evidence="1 2" key="1">
    <citation type="submission" date="2020-08" db="EMBL/GenBank/DDBJ databases">
        <title>Sequencing the genomes of 1000 actinobacteria strains.</title>
        <authorList>
            <person name="Klenk H.-P."/>
        </authorList>
    </citation>
    <scope>NUCLEOTIDE SEQUENCE [LARGE SCALE GENOMIC DNA]</scope>
    <source>
        <strain evidence="1 2">DSM 44230</strain>
    </source>
</reference>
<dbReference type="RefSeq" id="WP_185004048.1">
    <property type="nucleotide sequence ID" value="NZ_JACHMH010000001.1"/>
</dbReference>
<dbReference type="Proteomes" id="UP000533598">
    <property type="component" value="Unassembled WGS sequence"/>
</dbReference>
<evidence type="ECO:0000313" key="1">
    <source>
        <dbReference type="EMBL" id="MBB4678186.1"/>
    </source>
</evidence>
<sequence length="119" mass="13058">MRVHGDQDEAERQGLLELLRGRGWRFYQLSRHGMGAVRHSPARADVVVLLADPERAAAYRTVLPEPGWDVFDPREVSWCFTAGHLPTLRAALAVLTATGEAEQASFPAPPEIRGLLSGS</sequence>
<keyword evidence="2" id="KW-1185">Reference proteome</keyword>
<accession>A0A7W7FTH8</accession>